<evidence type="ECO:0000256" key="2">
    <source>
        <dbReference type="ARBA" id="ARBA00023125"/>
    </source>
</evidence>
<dbReference type="RefSeq" id="WP_179488083.1">
    <property type="nucleotide sequence ID" value="NZ_JACCBV010000001.1"/>
</dbReference>
<dbReference type="InterPro" id="IPR000835">
    <property type="entry name" value="HTH_MarR-typ"/>
</dbReference>
<evidence type="ECO:0000256" key="3">
    <source>
        <dbReference type="ARBA" id="ARBA00023163"/>
    </source>
</evidence>
<dbReference type="SMART" id="SM00347">
    <property type="entry name" value="HTH_MARR"/>
    <property type="match status" value="1"/>
</dbReference>
<organism evidence="6 7">
    <name type="scientific">Microbacterium immunditiarum</name>
    <dbReference type="NCBI Taxonomy" id="337480"/>
    <lineage>
        <taxon>Bacteria</taxon>
        <taxon>Bacillati</taxon>
        <taxon>Actinomycetota</taxon>
        <taxon>Actinomycetes</taxon>
        <taxon>Micrococcales</taxon>
        <taxon>Microbacteriaceae</taxon>
        <taxon>Microbacterium</taxon>
    </lineage>
</organism>
<evidence type="ECO:0000256" key="1">
    <source>
        <dbReference type="ARBA" id="ARBA00023015"/>
    </source>
</evidence>
<dbReference type="Proteomes" id="UP000576969">
    <property type="component" value="Unassembled WGS sequence"/>
</dbReference>
<keyword evidence="3" id="KW-0804">Transcription</keyword>
<accession>A0A7Y9GM46</accession>
<evidence type="ECO:0000259" key="5">
    <source>
        <dbReference type="PROSITE" id="PS50995"/>
    </source>
</evidence>
<proteinExistence type="predicted"/>
<dbReference type="PANTHER" id="PTHR42756">
    <property type="entry name" value="TRANSCRIPTIONAL REGULATOR, MARR"/>
    <property type="match status" value="1"/>
</dbReference>
<dbReference type="InterPro" id="IPR036388">
    <property type="entry name" value="WH-like_DNA-bd_sf"/>
</dbReference>
<dbReference type="GO" id="GO:0003677">
    <property type="term" value="F:DNA binding"/>
    <property type="evidence" value="ECO:0007669"/>
    <property type="project" value="UniProtKB-KW"/>
</dbReference>
<evidence type="ECO:0000313" key="7">
    <source>
        <dbReference type="Proteomes" id="UP000576969"/>
    </source>
</evidence>
<comment type="caution">
    <text evidence="6">The sequence shown here is derived from an EMBL/GenBank/DDBJ whole genome shotgun (WGS) entry which is preliminary data.</text>
</comment>
<dbReference type="InterPro" id="IPR036390">
    <property type="entry name" value="WH_DNA-bd_sf"/>
</dbReference>
<feature type="region of interest" description="Disordered" evidence="4">
    <location>
        <begin position="141"/>
        <end position="164"/>
    </location>
</feature>
<name>A0A7Y9GM46_9MICO</name>
<sequence length="164" mass="17596">MTNGRTGQSSVRQALLAYVRARSEALAQARKQLGIGEGDANALLHIAAHPGIRPSQLREHLGITSPGVTALIDRLVSRGIVRRDLDPSDRRVNRISVTVDLGDEPWAQLTRFDSAFDDAVLAGEEADAARFAELLESWTTSTNDYGAGRGPASGSGRVDPHERG</sequence>
<feature type="domain" description="HTH marR-type" evidence="5">
    <location>
        <begin position="8"/>
        <end position="140"/>
    </location>
</feature>
<keyword evidence="2 6" id="KW-0238">DNA-binding</keyword>
<dbReference type="SUPFAM" id="SSF46785">
    <property type="entry name" value="Winged helix' DNA-binding domain"/>
    <property type="match status" value="1"/>
</dbReference>
<dbReference type="Pfam" id="PF12802">
    <property type="entry name" value="MarR_2"/>
    <property type="match status" value="1"/>
</dbReference>
<dbReference type="PROSITE" id="PS50995">
    <property type="entry name" value="HTH_MARR_2"/>
    <property type="match status" value="1"/>
</dbReference>
<gene>
    <name evidence="6" type="ORF">BJ991_001052</name>
</gene>
<dbReference type="AlphaFoldDB" id="A0A7Y9GM46"/>
<dbReference type="Gene3D" id="1.10.10.10">
    <property type="entry name" value="Winged helix-like DNA-binding domain superfamily/Winged helix DNA-binding domain"/>
    <property type="match status" value="1"/>
</dbReference>
<keyword evidence="7" id="KW-1185">Reference proteome</keyword>
<evidence type="ECO:0000313" key="6">
    <source>
        <dbReference type="EMBL" id="NYE19024.1"/>
    </source>
</evidence>
<dbReference type="PRINTS" id="PR00598">
    <property type="entry name" value="HTHMARR"/>
</dbReference>
<protein>
    <submittedName>
        <fullName evidence="6">DNA-binding MarR family transcriptional regulator</fullName>
    </submittedName>
</protein>
<reference evidence="6 7" key="1">
    <citation type="submission" date="2020-07" db="EMBL/GenBank/DDBJ databases">
        <title>Sequencing the genomes of 1000 actinobacteria strains.</title>
        <authorList>
            <person name="Klenk H.-P."/>
        </authorList>
    </citation>
    <scope>NUCLEOTIDE SEQUENCE [LARGE SCALE GENOMIC DNA]</scope>
    <source>
        <strain evidence="6 7">DSM 24662</strain>
    </source>
</reference>
<dbReference type="PANTHER" id="PTHR42756:SF1">
    <property type="entry name" value="TRANSCRIPTIONAL REPRESSOR OF EMRAB OPERON"/>
    <property type="match status" value="1"/>
</dbReference>
<evidence type="ECO:0000256" key="4">
    <source>
        <dbReference type="SAM" id="MobiDB-lite"/>
    </source>
</evidence>
<dbReference type="EMBL" id="JACCBV010000001">
    <property type="protein sequence ID" value="NYE19024.1"/>
    <property type="molecule type" value="Genomic_DNA"/>
</dbReference>
<dbReference type="GO" id="GO:0003700">
    <property type="term" value="F:DNA-binding transcription factor activity"/>
    <property type="evidence" value="ECO:0007669"/>
    <property type="project" value="InterPro"/>
</dbReference>
<keyword evidence="1" id="KW-0805">Transcription regulation</keyword>